<name>A0A8J2L5N7_9HEXA</name>
<accession>A0A8J2L5N7</accession>
<evidence type="ECO:0000313" key="1">
    <source>
        <dbReference type="EMBL" id="CAG7825565.1"/>
    </source>
</evidence>
<dbReference type="AlphaFoldDB" id="A0A8J2L5N7"/>
<reference evidence="1" key="1">
    <citation type="submission" date="2021-06" db="EMBL/GenBank/DDBJ databases">
        <authorList>
            <person name="Hodson N. C."/>
            <person name="Mongue J. A."/>
            <person name="Jaron S. K."/>
        </authorList>
    </citation>
    <scope>NUCLEOTIDE SEQUENCE</scope>
</reference>
<dbReference type="EMBL" id="CAJVCH010536736">
    <property type="protein sequence ID" value="CAG7825565.1"/>
    <property type="molecule type" value="Genomic_DNA"/>
</dbReference>
<sequence length="65" mass="7364">KGGWNLDAQAGDFIQGIDQESPAIFTSRDHAHVFQIFDFFPLINILEYVPPTGEDEDAFEDAMEF</sequence>
<comment type="caution">
    <text evidence="1">The sequence shown here is derived from an EMBL/GenBank/DDBJ whole genome shotgun (WGS) entry which is preliminary data.</text>
</comment>
<feature type="non-terminal residue" evidence="1">
    <location>
        <position position="1"/>
    </location>
</feature>
<evidence type="ECO:0000313" key="2">
    <source>
        <dbReference type="Proteomes" id="UP000708208"/>
    </source>
</evidence>
<gene>
    <name evidence="1" type="ORF">AFUS01_LOCUS35668</name>
</gene>
<keyword evidence="2" id="KW-1185">Reference proteome</keyword>
<organism evidence="1 2">
    <name type="scientific">Allacma fusca</name>
    <dbReference type="NCBI Taxonomy" id="39272"/>
    <lineage>
        <taxon>Eukaryota</taxon>
        <taxon>Metazoa</taxon>
        <taxon>Ecdysozoa</taxon>
        <taxon>Arthropoda</taxon>
        <taxon>Hexapoda</taxon>
        <taxon>Collembola</taxon>
        <taxon>Symphypleona</taxon>
        <taxon>Sminthuridae</taxon>
        <taxon>Allacma</taxon>
    </lineage>
</organism>
<dbReference type="Proteomes" id="UP000708208">
    <property type="component" value="Unassembled WGS sequence"/>
</dbReference>
<proteinExistence type="predicted"/>
<protein>
    <submittedName>
        <fullName evidence="1">Uncharacterized protein</fullName>
    </submittedName>
</protein>